<dbReference type="Proteomes" id="UP000225972">
    <property type="component" value="Unassembled WGS sequence"/>
</dbReference>
<gene>
    <name evidence="10" type="primary">fliI</name>
    <name evidence="10" type="ORF">TRP8649_00200</name>
</gene>
<protein>
    <submittedName>
        <fullName evidence="10">Flagellum-specific ATP synthase</fullName>
        <ecNumber evidence="10">3.6.3.14</ecNumber>
    </submittedName>
</protein>
<dbReference type="InterPro" id="IPR003593">
    <property type="entry name" value="AAA+_ATPase"/>
</dbReference>
<dbReference type="GO" id="GO:0046933">
    <property type="term" value="F:proton-transporting ATP synthase activity, rotational mechanism"/>
    <property type="evidence" value="ECO:0007669"/>
    <property type="project" value="TreeGrafter"/>
</dbReference>
<keyword evidence="7" id="KW-1278">Translocase</keyword>
<dbReference type="InterPro" id="IPR040627">
    <property type="entry name" value="T3SS_ATPase_C"/>
</dbReference>
<dbReference type="InterPro" id="IPR027417">
    <property type="entry name" value="P-loop_NTPase"/>
</dbReference>
<dbReference type="GO" id="GO:0030254">
    <property type="term" value="P:protein secretion by the type III secretion system"/>
    <property type="evidence" value="ECO:0007669"/>
    <property type="project" value="InterPro"/>
</dbReference>
<dbReference type="FunFam" id="3.40.50.12240:FF:000002">
    <property type="entry name" value="Flagellum-specific ATP synthase FliI"/>
    <property type="match status" value="1"/>
</dbReference>
<dbReference type="PANTHER" id="PTHR15184:SF9">
    <property type="entry name" value="SPI-1 TYPE 3 SECRETION SYSTEM ATPASE"/>
    <property type="match status" value="1"/>
</dbReference>
<dbReference type="Pfam" id="PF00006">
    <property type="entry name" value="ATP-synt_ab"/>
    <property type="match status" value="1"/>
</dbReference>
<sequence>MDEDIAGLRARIAQMQPVKAVGRVQSVDGTTIWVSGLAEDACIGDRLRLIQPGGELGGEVLRIRDDLVAMLPDEVAEGVSKGDRVAVLGAPTLAPCDSWIGRVIDAYGRPLDGAPLGPGPRRRPFRASPPPAAARRRLGGRLSTGLAIFDTLLPIVQGQRVGLFAGSGVGKSRLLAQLAQGVKADIVVLALVGERGREVLDFVSNVLGPEGMARSVVVAATSDRSPLERRRCPMAAMTIAEHFRDQGAHVLYLADSITRFAEAHREVAIAAGELPALRGHPPSVAHQIMRLAERAGPGMGDAGDITAIFSVLVAGSDMDEPVADILRGVLDGHVVMDRQIAERGRFPAIDLLKSVSRSLPEAANPSENDIIQQVRALLGAYARSETMLRAGLYKDGEDPVLDQAIRVWPDLDAFLAEPSPDGPEMAFQMLQLILRRSMSAPAPARRQVPAAIGK</sequence>
<accession>A0A238J7J5</accession>
<evidence type="ECO:0000256" key="5">
    <source>
        <dbReference type="ARBA" id="ARBA00022840"/>
    </source>
</evidence>
<dbReference type="CDD" id="cd01136">
    <property type="entry name" value="ATPase_flagellum-secretory_path_III"/>
    <property type="match status" value="1"/>
</dbReference>
<dbReference type="InterPro" id="IPR050053">
    <property type="entry name" value="ATPase_alpha/beta_chains"/>
</dbReference>
<keyword evidence="5" id="KW-0067">ATP-binding</keyword>
<evidence type="ECO:0000256" key="4">
    <source>
        <dbReference type="ARBA" id="ARBA00022741"/>
    </source>
</evidence>
<evidence type="ECO:0000256" key="6">
    <source>
        <dbReference type="ARBA" id="ARBA00022927"/>
    </source>
</evidence>
<evidence type="ECO:0000256" key="2">
    <source>
        <dbReference type="ARBA" id="ARBA00022448"/>
    </source>
</evidence>
<feature type="domain" description="AAA+ ATPase" evidence="9">
    <location>
        <begin position="157"/>
        <end position="341"/>
    </location>
</feature>
<dbReference type="RefSeq" id="WP_099241755.1">
    <property type="nucleotide sequence ID" value="NZ_FXXP01000001.1"/>
</dbReference>
<proteinExistence type="predicted"/>
<keyword evidence="3" id="KW-0963">Cytoplasm</keyword>
<organism evidence="10 11">
    <name type="scientific">Pelagimonas phthalicica</name>
    <dbReference type="NCBI Taxonomy" id="1037362"/>
    <lineage>
        <taxon>Bacteria</taxon>
        <taxon>Pseudomonadati</taxon>
        <taxon>Pseudomonadota</taxon>
        <taxon>Alphaproteobacteria</taxon>
        <taxon>Rhodobacterales</taxon>
        <taxon>Roseobacteraceae</taxon>
        <taxon>Pelagimonas</taxon>
    </lineage>
</organism>
<keyword evidence="4" id="KW-0547">Nucleotide-binding</keyword>
<dbReference type="GO" id="GO:0030257">
    <property type="term" value="C:type III protein secretion system complex"/>
    <property type="evidence" value="ECO:0007669"/>
    <property type="project" value="InterPro"/>
</dbReference>
<dbReference type="PANTHER" id="PTHR15184">
    <property type="entry name" value="ATP SYNTHASE"/>
    <property type="match status" value="1"/>
</dbReference>
<name>A0A238J7J5_9RHOB</name>
<dbReference type="EC" id="3.6.3.14" evidence="10"/>
<dbReference type="GO" id="GO:0005524">
    <property type="term" value="F:ATP binding"/>
    <property type="evidence" value="ECO:0007669"/>
    <property type="project" value="UniProtKB-KW"/>
</dbReference>
<dbReference type="EMBL" id="FXXP01000001">
    <property type="protein sequence ID" value="SMX26127.1"/>
    <property type="molecule type" value="Genomic_DNA"/>
</dbReference>
<feature type="region of interest" description="Disordered" evidence="8">
    <location>
        <begin position="114"/>
        <end position="136"/>
    </location>
</feature>
<dbReference type="Gene3D" id="3.40.50.12240">
    <property type="match status" value="1"/>
</dbReference>
<evidence type="ECO:0000256" key="7">
    <source>
        <dbReference type="ARBA" id="ARBA00022967"/>
    </source>
</evidence>
<evidence type="ECO:0000259" key="9">
    <source>
        <dbReference type="SMART" id="SM00382"/>
    </source>
</evidence>
<dbReference type="GO" id="GO:0016887">
    <property type="term" value="F:ATP hydrolysis activity"/>
    <property type="evidence" value="ECO:0007669"/>
    <property type="project" value="InterPro"/>
</dbReference>
<evidence type="ECO:0000256" key="1">
    <source>
        <dbReference type="ARBA" id="ARBA00004496"/>
    </source>
</evidence>
<dbReference type="OrthoDB" id="9801639at2"/>
<dbReference type="AlphaFoldDB" id="A0A238J7J5"/>
<evidence type="ECO:0000313" key="11">
    <source>
        <dbReference type="Proteomes" id="UP000225972"/>
    </source>
</evidence>
<keyword evidence="10" id="KW-0378">Hydrolase</keyword>
<dbReference type="SMART" id="SM00382">
    <property type="entry name" value="AAA"/>
    <property type="match status" value="1"/>
</dbReference>
<dbReference type="NCBIfam" id="TIGR01026">
    <property type="entry name" value="fliI_yscN"/>
    <property type="match status" value="1"/>
</dbReference>
<evidence type="ECO:0000256" key="8">
    <source>
        <dbReference type="SAM" id="MobiDB-lite"/>
    </source>
</evidence>
<evidence type="ECO:0000313" key="10">
    <source>
        <dbReference type="EMBL" id="SMX26127.1"/>
    </source>
</evidence>
<reference evidence="11" key="1">
    <citation type="submission" date="2017-05" db="EMBL/GenBank/DDBJ databases">
        <authorList>
            <person name="Rodrigo-Torres L."/>
            <person name="Arahal R. D."/>
            <person name="Lucena T."/>
        </authorList>
    </citation>
    <scope>NUCLEOTIDE SEQUENCE [LARGE SCALE GENOMIC DNA]</scope>
    <source>
        <strain evidence="11">CECT 8649</strain>
    </source>
</reference>
<keyword evidence="2" id="KW-0813">Transport</keyword>
<keyword evidence="11" id="KW-1185">Reference proteome</keyword>
<keyword evidence="6" id="KW-0653">Protein transport</keyword>
<dbReference type="Pfam" id="PF18269">
    <property type="entry name" value="T3SS_ATPase_C"/>
    <property type="match status" value="1"/>
</dbReference>
<comment type="subcellular location">
    <subcellularLocation>
        <location evidence="1">Cytoplasm</location>
    </subcellularLocation>
</comment>
<dbReference type="SUPFAM" id="SSF52540">
    <property type="entry name" value="P-loop containing nucleoside triphosphate hydrolases"/>
    <property type="match status" value="1"/>
</dbReference>
<dbReference type="InterPro" id="IPR005714">
    <property type="entry name" value="ATPase_T3SS_FliI/YscN"/>
</dbReference>
<dbReference type="InterPro" id="IPR000194">
    <property type="entry name" value="ATPase_F1/V1/A1_a/bsu_nucl-bd"/>
</dbReference>
<evidence type="ECO:0000256" key="3">
    <source>
        <dbReference type="ARBA" id="ARBA00022490"/>
    </source>
</evidence>
<dbReference type="GO" id="GO:0005737">
    <property type="term" value="C:cytoplasm"/>
    <property type="evidence" value="ECO:0007669"/>
    <property type="project" value="UniProtKB-SubCell"/>
</dbReference>